<gene>
    <name evidence="5" type="ORF">CLV32_3308</name>
</gene>
<evidence type="ECO:0000256" key="1">
    <source>
        <dbReference type="ARBA" id="ARBA00023015"/>
    </source>
</evidence>
<dbReference type="EMBL" id="SNWM01000004">
    <property type="protein sequence ID" value="TDO20675.1"/>
    <property type="molecule type" value="Genomic_DNA"/>
</dbReference>
<dbReference type="RefSeq" id="WP_133557367.1">
    <property type="nucleotide sequence ID" value="NZ_SNWM01000004.1"/>
</dbReference>
<dbReference type="SUPFAM" id="SSF46689">
    <property type="entry name" value="Homeodomain-like"/>
    <property type="match status" value="1"/>
</dbReference>
<dbReference type="OrthoDB" id="2585681at2"/>
<name>A0A4R6IHM1_9SPHI</name>
<evidence type="ECO:0000259" key="4">
    <source>
        <dbReference type="PROSITE" id="PS01124"/>
    </source>
</evidence>
<dbReference type="Pfam" id="PF02311">
    <property type="entry name" value="AraC_binding"/>
    <property type="match status" value="1"/>
</dbReference>
<comment type="caution">
    <text evidence="5">The sequence shown here is derived from an EMBL/GenBank/DDBJ whole genome shotgun (WGS) entry which is preliminary data.</text>
</comment>
<dbReference type="GO" id="GO:0003700">
    <property type="term" value="F:DNA-binding transcription factor activity"/>
    <property type="evidence" value="ECO:0007669"/>
    <property type="project" value="InterPro"/>
</dbReference>
<dbReference type="PANTHER" id="PTHR43280:SF32">
    <property type="entry name" value="TRANSCRIPTIONAL REGULATORY PROTEIN"/>
    <property type="match status" value="1"/>
</dbReference>
<dbReference type="GO" id="GO:0043565">
    <property type="term" value="F:sequence-specific DNA binding"/>
    <property type="evidence" value="ECO:0007669"/>
    <property type="project" value="InterPro"/>
</dbReference>
<dbReference type="PROSITE" id="PS01124">
    <property type="entry name" value="HTH_ARAC_FAMILY_2"/>
    <property type="match status" value="1"/>
</dbReference>
<feature type="domain" description="HTH araC/xylS-type" evidence="4">
    <location>
        <begin position="184"/>
        <end position="282"/>
    </location>
</feature>
<dbReference type="PANTHER" id="PTHR43280">
    <property type="entry name" value="ARAC-FAMILY TRANSCRIPTIONAL REGULATOR"/>
    <property type="match status" value="1"/>
</dbReference>
<protein>
    <submittedName>
        <fullName evidence="5">AraC family transcriptional regulator</fullName>
    </submittedName>
</protein>
<dbReference type="Proteomes" id="UP000295499">
    <property type="component" value="Unassembled WGS sequence"/>
</dbReference>
<accession>A0A4R6IHM1</accession>
<dbReference type="InterPro" id="IPR018060">
    <property type="entry name" value="HTH_AraC"/>
</dbReference>
<sequence>MSIIPVRHIQKIAQPTLEFNIRSLAEVMDGRTMLQSLHRHSFFFVLALENGSGEHSIDFVSYPVNKHTIFFMRPAQVHQLKLEIDCKGYLMEFSSDFYAPSEESTKRLFRKISSKNHYSGHPEKFRSLIGILSNISLEYINKEDGYSAIIKSNLDIFCTILNRYNPASIDPLATSSNYYAERLEELKELLQLHFQSFKKVTDYAGFMNLSVYQLNTVTKTTLKKSCSVVIADFIILEAKRLLLASNVQISQLSWCLGYDDVSYFIRFFKRHAGYSPEAFRRSFQ</sequence>
<keyword evidence="3" id="KW-0804">Transcription</keyword>
<evidence type="ECO:0000256" key="3">
    <source>
        <dbReference type="ARBA" id="ARBA00023163"/>
    </source>
</evidence>
<dbReference type="Pfam" id="PF12833">
    <property type="entry name" value="HTH_18"/>
    <property type="match status" value="1"/>
</dbReference>
<dbReference type="InterPro" id="IPR003313">
    <property type="entry name" value="AraC-bd"/>
</dbReference>
<proteinExistence type="predicted"/>
<evidence type="ECO:0000313" key="6">
    <source>
        <dbReference type="Proteomes" id="UP000295499"/>
    </source>
</evidence>
<organism evidence="5 6">
    <name type="scientific">Pedobacter duraquae</name>
    <dbReference type="NCBI Taxonomy" id="425511"/>
    <lineage>
        <taxon>Bacteria</taxon>
        <taxon>Pseudomonadati</taxon>
        <taxon>Bacteroidota</taxon>
        <taxon>Sphingobacteriia</taxon>
        <taxon>Sphingobacteriales</taxon>
        <taxon>Sphingobacteriaceae</taxon>
        <taxon>Pedobacter</taxon>
    </lineage>
</organism>
<keyword evidence="6" id="KW-1185">Reference proteome</keyword>
<keyword evidence="1" id="KW-0805">Transcription regulation</keyword>
<evidence type="ECO:0000313" key="5">
    <source>
        <dbReference type="EMBL" id="TDO20675.1"/>
    </source>
</evidence>
<dbReference type="SUPFAM" id="SSF51215">
    <property type="entry name" value="Regulatory protein AraC"/>
    <property type="match status" value="1"/>
</dbReference>
<dbReference type="AlphaFoldDB" id="A0A4R6IHM1"/>
<dbReference type="InterPro" id="IPR037923">
    <property type="entry name" value="HTH-like"/>
</dbReference>
<dbReference type="Gene3D" id="1.10.10.60">
    <property type="entry name" value="Homeodomain-like"/>
    <property type="match status" value="1"/>
</dbReference>
<evidence type="ECO:0000256" key="2">
    <source>
        <dbReference type="ARBA" id="ARBA00023125"/>
    </source>
</evidence>
<reference evidence="5 6" key="1">
    <citation type="submission" date="2019-03" db="EMBL/GenBank/DDBJ databases">
        <title>Genomic Encyclopedia of Archaeal and Bacterial Type Strains, Phase II (KMG-II): from individual species to whole genera.</title>
        <authorList>
            <person name="Goeker M."/>
        </authorList>
    </citation>
    <scope>NUCLEOTIDE SEQUENCE [LARGE SCALE GENOMIC DNA]</scope>
    <source>
        <strain evidence="5 6">DSM 19034</strain>
    </source>
</reference>
<dbReference type="SMART" id="SM00342">
    <property type="entry name" value="HTH_ARAC"/>
    <property type="match status" value="1"/>
</dbReference>
<keyword evidence="2" id="KW-0238">DNA-binding</keyword>
<dbReference type="InterPro" id="IPR009057">
    <property type="entry name" value="Homeodomain-like_sf"/>
</dbReference>